<evidence type="ECO:0000256" key="1">
    <source>
        <dbReference type="SAM" id="MobiDB-lite"/>
    </source>
</evidence>
<protein>
    <recommendedName>
        <fullName evidence="3">DUF7282 domain-containing protein</fullName>
    </recommendedName>
</protein>
<accession>A0ABS6UAV0</accession>
<dbReference type="RefSeq" id="WP_218593913.1">
    <property type="nucleotide sequence ID" value="NZ_JADQDF010000001.1"/>
</dbReference>
<evidence type="ECO:0000256" key="2">
    <source>
        <dbReference type="SAM" id="SignalP"/>
    </source>
</evidence>
<sequence>MTKTTLLALAAGAALLTACGSGDTTTPVVPVVAPQPAGTAPAAAAPAAPGALPAAVSDPGATVDADDQSGDGRTVVVRQARTTAGAGFVVIRTDDDDRPGRVLGWAPLAPGQTGPVTVTLTEPVPAGTSDDDDLTAVLHLDDGDGAFDERNDPAVLDDDDRDDDRDDDGDRDRDRDDDDRDDVEDDDFDYRVA</sequence>
<proteinExistence type="predicted"/>
<reference evidence="4 5" key="1">
    <citation type="submission" date="2020-11" db="EMBL/GenBank/DDBJ databases">
        <title>Pseudonocardia abyssalis sp. nov. and Pseudonocardia oceani sp. nov., description and phylogenomic analysis of two novel actinomycetes isolated from the deep Southern Ocean.</title>
        <authorList>
            <person name="Parra J."/>
        </authorList>
    </citation>
    <scope>NUCLEOTIDE SEQUENCE [LARGE SCALE GENOMIC DNA]</scope>
    <source>
        <strain evidence="5">KRD185</strain>
    </source>
</reference>
<evidence type="ECO:0000259" key="3">
    <source>
        <dbReference type="Pfam" id="PF23951"/>
    </source>
</evidence>
<feature type="compositionally biased region" description="Basic and acidic residues" evidence="1">
    <location>
        <begin position="139"/>
        <end position="152"/>
    </location>
</feature>
<feature type="region of interest" description="Disordered" evidence="1">
    <location>
        <begin position="106"/>
        <end position="193"/>
    </location>
</feature>
<feature type="domain" description="DUF7282" evidence="3">
    <location>
        <begin position="61"/>
        <end position="157"/>
    </location>
</feature>
<dbReference type="Pfam" id="PF23951">
    <property type="entry name" value="DUF7282"/>
    <property type="match status" value="1"/>
</dbReference>
<feature type="signal peptide" evidence="2">
    <location>
        <begin position="1"/>
        <end position="22"/>
    </location>
</feature>
<keyword evidence="5" id="KW-1185">Reference proteome</keyword>
<evidence type="ECO:0000313" key="4">
    <source>
        <dbReference type="EMBL" id="MBW0129361.1"/>
    </source>
</evidence>
<keyword evidence="2" id="KW-0732">Signal</keyword>
<dbReference type="InterPro" id="IPR055706">
    <property type="entry name" value="Slg1/2_DUF7282"/>
</dbReference>
<gene>
    <name evidence="4" type="ORF">I4I82_16985</name>
</gene>
<dbReference type="PROSITE" id="PS51257">
    <property type="entry name" value="PROKAR_LIPOPROTEIN"/>
    <property type="match status" value="1"/>
</dbReference>
<name>A0ABS6UAV0_9PSEU</name>
<dbReference type="Proteomes" id="UP000694300">
    <property type="component" value="Unassembled WGS sequence"/>
</dbReference>
<comment type="caution">
    <text evidence="4">The sequence shown here is derived from an EMBL/GenBank/DDBJ whole genome shotgun (WGS) entry which is preliminary data.</text>
</comment>
<feature type="compositionally biased region" description="Acidic residues" evidence="1">
    <location>
        <begin position="155"/>
        <end position="167"/>
    </location>
</feature>
<feature type="compositionally biased region" description="Acidic residues" evidence="1">
    <location>
        <begin position="175"/>
        <end position="193"/>
    </location>
</feature>
<feature type="chain" id="PRO_5046858967" description="DUF7282 domain-containing protein" evidence="2">
    <location>
        <begin position="23"/>
        <end position="193"/>
    </location>
</feature>
<evidence type="ECO:0000313" key="5">
    <source>
        <dbReference type="Proteomes" id="UP000694300"/>
    </source>
</evidence>
<organism evidence="4 5">
    <name type="scientific">Pseudonocardia oceani</name>
    <dbReference type="NCBI Taxonomy" id="2792013"/>
    <lineage>
        <taxon>Bacteria</taxon>
        <taxon>Bacillati</taxon>
        <taxon>Actinomycetota</taxon>
        <taxon>Actinomycetes</taxon>
        <taxon>Pseudonocardiales</taxon>
        <taxon>Pseudonocardiaceae</taxon>
        <taxon>Pseudonocardia</taxon>
    </lineage>
</organism>
<dbReference type="EMBL" id="JADQDF010000001">
    <property type="protein sequence ID" value="MBW0129361.1"/>
    <property type="molecule type" value="Genomic_DNA"/>
</dbReference>